<evidence type="ECO:0000313" key="9">
    <source>
        <dbReference type="Proteomes" id="UP000001861"/>
    </source>
</evidence>
<comment type="function">
    <text evidence="6">Functions as a component of both the DNA-binding general transcription initiation factor complex TFIID and the transcription coactivator SAGA complex. Binding of TFIID to a promoter (with or without TATA element) is the initial step in pre-initiation complex (PIC) formation. TFIID plays a key role in the regulation of gene expression by RNA polymerase II through different activities such as transcription activator interaction, core promoter recognition and selectivity, TFIIA and TFIIB interaction, chromatin modification (histone acetylation by TAF1), facilitation of DNA opening and initiation of transcription. SAGA acts as a general cofactor required for essentially all RNA polymerase II transcription. At the promoters, SAGA is required for transcription pre-initiation complex (PIC) recruitment. It influences RNA polymerase II transcriptional activity through different activities such as TBP interaction (via core/TAF module) and promoter selectivity, interaction with transcription activators (via Tra1/SPT module), and chromatin modification through histone acetylation (via HAT module) and deubiquitination (via DUB module). SAGA preferentially acetylates histones H3 (to form H3K9ac, H3K14ac, H3K18ac and H3K23ac) and H2B and deubiquitinates histone H2B. SAGA interacts with DNA via upstream activating sequences (UASs).</text>
</comment>
<evidence type="ECO:0000256" key="3">
    <source>
        <dbReference type="ARBA" id="ARBA00023163"/>
    </source>
</evidence>
<dbReference type="AlphaFoldDB" id="A8N9L8"/>
<name>A8N9L8_COPC7</name>
<accession>A8N9L8</accession>
<dbReference type="InterPro" id="IPR003923">
    <property type="entry name" value="TAF10"/>
</dbReference>
<comment type="similarity">
    <text evidence="5 6">Belongs to the TAF10 family.</text>
</comment>
<evidence type="ECO:0000256" key="6">
    <source>
        <dbReference type="PIRNR" id="PIRNR017246"/>
    </source>
</evidence>
<keyword evidence="9" id="KW-1185">Reference proteome</keyword>
<proteinExistence type="inferred from homology"/>
<reference evidence="8 9" key="1">
    <citation type="journal article" date="2010" name="Proc. Natl. Acad. Sci. U.S.A.">
        <title>Insights into evolution of multicellular fungi from the assembled chromosomes of the mushroom Coprinopsis cinerea (Coprinus cinereus).</title>
        <authorList>
            <person name="Stajich J.E."/>
            <person name="Wilke S.K."/>
            <person name="Ahren D."/>
            <person name="Au C.H."/>
            <person name="Birren B.W."/>
            <person name="Borodovsky M."/>
            <person name="Burns C."/>
            <person name="Canback B."/>
            <person name="Casselton L.A."/>
            <person name="Cheng C.K."/>
            <person name="Deng J."/>
            <person name="Dietrich F.S."/>
            <person name="Fargo D.C."/>
            <person name="Farman M.L."/>
            <person name="Gathman A.C."/>
            <person name="Goldberg J."/>
            <person name="Guigo R."/>
            <person name="Hoegger P.J."/>
            <person name="Hooker J.B."/>
            <person name="Huggins A."/>
            <person name="James T.Y."/>
            <person name="Kamada T."/>
            <person name="Kilaru S."/>
            <person name="Kodira C."/>
            <person name="Kues U."/>
            <person name="Kupfer D."/>
            <person name="Kwan H.S."/>
            <person name="Lomsadze A."/>
            <person name="Li W."/>
            <person name="Lilly W.W."/>
            <person name="Ma L.J."/>
            <person name="Mackey A.J."/>
            <person name="Manning G."/>
            <person name="Martin F."/>
            <person name="Muraguchi H."/>
            <person name="Natvig D.O."/>
            <person name="Palmerini H."/>
            <person name="Ramesh M.A."/>
            <person name="Rehmeyer C.J."/>
            <person name="Roe B.A."/>
            <person name="Shenoy N."/>
            <person name="Stanke M."/>
            <person name="Ter-Hovhannisyan V."/>
            <person name="Tunlid A."/>
            <person name="Velagapudi R."/>
            <person name="Vision T.J."/>
            <person name="Zeng Q."/>
            <person name="Zolan M.E."/>
            <person name="Pukkila P.J."/>
        </authorList>
    </citation>
    <scope>NUCLEOTIDE SEQUENCE [LARGE SCALE GENOMIC DNA]</scope>
    <source>
        <strain evidence="9">Okayama-7 / 130 / ATCC MYA-4618 / FGSC 9003</strain>
    </source>
</reference>
<dbReference type="CDD" id="cd07982">
    <property type="entry name" value="HFD_TAF10"/>
    <property type="match status" value="1"/>
</dbReference>
<dbReference type="OrthoDB" id="154356at2759"/>
<protein>
    <recommendedName>
        <fullName evidence="6">Transcription initiation factor TFIID subunit 10</fullName>
    </recommendedName>
</protein>
<dbReference type="GO" id="GO:1990841">
    <property type="term" value="F:promoter-specific chromatin binding"/>
    <property type="evidence" value="ECO:0007669"/>
    <property type="project" value="TreeGrafter"/>
</dbReference>
<dbReference type="Pfam" id="PF03540">
    <property type="entry name" value="TAF10"/>
    <property type="match status" value="1"/>
</dbReference>
<dbReference type="PANTHER" id="PTHR21242">
    <property type="entry name" value="TRANSCRIPTION INITIATION FACTOR TFIID SUBUNIT 10"/>
    <property type="match status" value="1"/>
</dbReference>
<gene>
    <name evidence="8" type="ORF">CC1G_12056</name>
</gene>
<evidence type="ECO:0000256" key="4">
    <source>
        <dbReference type="ARBA" id="ARBA00023242"/>
    </source>
</evidence>
<dbReference type="InParanoid" id="A8N9L8"/>
<feature type="compositionally biased region" description="Polar residues" evidence="7">
    <location>
        <begin position="1"/>
        <end position="20"/>
    </location>
</feature>
<dbReference type="RefSeq" id="XP_001831524.1">
    <property type="nucleotide sequence ID" value="XM_001831472.2"/>
</dbReference>
<keyword evidence="2 6" id="KW-0805">Transcription regulation</keyword>
<dbReference type="GO" id="GO:0016251">
    <property type="term" value="F:RNA polymerase II general transcription initiation factor activity"/>
    <property type="evidence" value="ECO:0007669"/>
    <property type="project" value="TreeGrafter"/>
</dbReference>
<dbReference type="GO" id="GO:0005669">
    <property type="term" value="C:transcription factor TFIID complex"/>
    <property type="evidence" value="ECO:0007669"/>
    <property type="project" value="TreeGrafter"/>
</dbReference>
<dbReference type="GO" id="GO:0000124">
    <property type="term" value="C:SAGA complex"/>
    <property type="evidence" value="ECO:0007669"/>
    <property type="project" value="TreeGrafter"/>
</dbReference>
<dbReference type="EMBL" id="AACS02000007">
    <property type="protein sequence ID" value="EAU90303.1"/>
    <property type="molecule type" value="Genomic_DNA"/>
</dbReference>
<dbReference type="Proteomes" id="UP000001861">
    <property type="component" value="Unassembled WGS sequence"/>
</dbReference>
<evidence type="ECO:0000256" key="7">
    <source>
        <dbReference type="SAM" id="MobiDB-lite"/>
    </source>
</evidence>
<dbReference type="OMA" id="GFECDDV"/>
<comment type="caution">
    <text evidence="8">The sequence shown here is derived from an EMBL/GenBank/DDBJ whole genome shotgun (WGS) entry which is preliminary data.</text>
</comment>
<dbReference type="PRINTS" id="PR01443">
    <property type="entry name" value="TFIID30KDSUB"/>
</dbReference>
<dbReference type="PIRSF" id="PIRSF017246">
    <property type="entry name" value="TFIID_TAF10"/>
    <property type="match status" value="1"/>
</dbReference>
<dbReference type="PANTHER" id="PTHR21242:SF0">
    <property type="entry name" value="TRANSCRIPTION INITIATION FACTOR TFIID SUBUNIT 10"/>
    <property type="match status" value="1"/>
</dbReference>
<dbReference type="GO" id="GO:0006367">
    <property type="term" value="P:transcription initiation at RNA polymerase II promoter"/>
    <property type="evidence" value="ECO:0007669"/>
    <property type="project" value="TreeGrafter"/>
</dbReference>
<dbReference type="STRING" id="240176.A8N9L8"/>
<feature type="region of interest" description="Disordered" evidence="7">
    <location>
        <begin position="1"/>
        <end position="61"/>
    </location>
</feature>
<dbReference type="KEGG" id="cci:CC1G_12056"/>
<evidence type="ECO:0000313" key="8">
    <source>
        <dbReference type="EMBL" id="EAU90303.1"/>
    </source>
</evidence>
<organism evidence="8 9">
    <name type="scientific">Coprinopsis cinerea (strain Okayama-7 / 130 / ATCC MYA-4618 / FGSC 9003)</name>
    <name type="common">Inky cap fungus</name>
    <name type="synonym">Hormographiella aspergillata</name>
    <dbReference type="NCBI Taxonomy" id="240176"/>
    <lineage>
        <taxon>Eukaryota</taxon>
        <taxon>Fungi</taxon>
        <taxon>Dikarya</taxon>
        <taxon>Basidiomycota</taxon>
        <taxon>Agaricomycotina</taxon>
        <taxon>Agaricomycetes</taxon>
        <taxon>Agaricomycetidae</taxon>
        <taxon>Agaricales</taxon>
        <taxon>Agaricineae</taxon>
        <taxon>Psathyrellaceae</taxon>
        <taxon>Coprinopsis</taxon>
    </lineage>
</organism>
<dbReference type="VEuPathDB" id="FungiDB:CC1G_12056"/>
<comment type="subcellular location">
    <subcellularLocation>
        <location evidence="1 6">Nucleus</location>
    </subcellularLocation>
</comment>
<keyword evidence="3 6" id="KW-0804">Transcription</keyword>
<dbReference type="FunCoup" id="A8N9L8">
    <property type="interactions" value="230"/>
</dbReference>
<evidence type="ECO:0000256" key="2">
    <source>
        <dbReference type="ARBA" id="ARBA00023015"/>
    </source>
</evidence>
<dbReference type="eggNOG" id="KOG3423">
    <property type="taxonomic scope" value="Eukaryota"/>
</dbReference>
<keyword evidence="4 6" id="KW-0539">Nucleus</keyword>
<dbReference type="GeneID" id="6007996"/>
<evidence type="ECO:0000256" key="5">
    <source>
        <dbReference type="ARBA" id="ARBA00025730"/>
    </source>
</evidence>
<feature type="compositionally biased region" description="Low complexity" evidence="7">
    <location>
        <begin position="26"/>
        <end position="57"/>
    </location>
</feature>
<sequence>MATQQQSQSFSVPSTSTASTGYIPDSTAASTLTTATTTQQQQQTATTSQNQSQQSRQALEEARKDRTLAEFMLMLDDYEPLIPNEVTDYYLQKVGFECEDVRLKRLLSLAAQKFVSDIAADAYQHARIRTNASGGRIRVNQPGSGPGSTKDKTRTTLTMEDLSAALAEYGINSRKPEYYL</sequence>
<evidence type="ECO:0000256" key="1">
    <source>
        <dbReference type="ARBA" id="ARBA00004123"/>
    </source>
</evidence>